<gene>
    <name evidence="1" type="ORF">K1T71_007363</name>
</gene>
<keyword evidence="2" id="KW-1185">Reference proteome</keyword>
<evidence type="ECO:0000313" key="2">
    <source>
        <dbReference type="Proteomes" id="UP000824533"/>
    </source>
</evidence>
<sequence>MNFFTFFIVMTVVITMVASKAPVADTHTDQYDPNETTKGTFSLLPMVQPVVSNDPVQPGTTGQSETPGTSISGYYPGMPGRPAVPGCLSPGVCASMLG</sequence>
<comment type="caution">
    <text evidence="1">The sequence shown here is derived from an EMBL/GenBank/DDBJ whole genome shotgun (WGS) entry which is preliminary data.</text>
</comment>
<dbReference type="EMBL" id="CM034398">
    <property type="protein sequence ID" value="KAJ0177354.1"/>
    <property type="molecule type" value="Genomic_DNA"/>
</dbReference>
<organism evidence="1 2">
    <name type="scientific">Dendrolimus kikuchii</name>
    <dbReference type="NCBI Taxonomy" id="765133"/>
    <lineage>
        <taxon>Eukaryota</taxon>
        <taxon>Metazoa</taxon>
        <taxon>Ecdysozoa</taxon>
        <taxon>Arthropoda</taxon>
        <taxon>Hexapoda</taxon>
        <taxon>Insecta</taxon>
        <taxon>Pterygota</taxon>
        <taxon>Neoptera</taxon>
        <taxon>Endopterygota</taxon>
        <taxon>Lepidoptera</taxon>
        <taxon>Glossata</taxon>
        <taxon>Ditrysia</taxon>
        <taxon>Bombycoidea</taxon>
        <taxon>Lasiocampidae</taxon>
        <taxon>Dendrolimus</taxon>
    </lineage>
</organism>
<proteinExistence type="predicted"/>
<accession>A0ACC1D0V2</accession>
<name>A0ACC1D0V2_9NEOP</name>
<reference evidence="1 2" key="1">
    <citation type="journal article" date="2021" name="Front. Genet.">
        <title>Chromosome-Level Genome Assembly Reveals Significant Gene Expansion in the Toll and IMD Signaling Pathways of Dendrolimus kikuchii.</title>
        <authorList>
            <person name="Zhou J."/>
            <person name="Wu P."/>
            <person name="Xiong Z."/>
            <person name="Liu N."/>
            <person name="Zhao N."/>
            <person name="Ji M."/>
            <person name="Qiu Y."/>
            <person name="Yang B."/>
        </authorList>
    </citation>
    <scope>NUCLEOTIDE SEQUENCE [LARGE SCALE GENOMIC DNA]</scope>
    <source>
        <strain evidence="1">Ann1</strain>
    </source>
</reference>
<evidence type="ECO:0000313" key="1">
    <source>
        <dbReference type="EMBL" id="KAJ0177354.1"/>
    </source>
</evidence>
<dbReference type="Proteomes" id="UP000824533">
    <property type="component" value="Linkage Group LG12"/>
</dbReference>
<protein>
    <submittedName>
        <fullName evidence="1">Uncharacterized protein</fullName>
    </submittedName>
</protein>